<accession>A0A6G0TTN4</accession>
<reference evidence="1 2" key="1">
    <citation type="submission" date="2019-08" db="EMBL/GenBank/DDBJ databases">
        <title>The genome of the soybean aphid Biotype 1, its phylome, world population structure and adaptation to the North American continent.</title>
        <authorList>
            <person name="Giordano R."/>
            <person name="Donthu R.K."/>
            <person name="Hernandez A.G."/>
            <person name="Wright C.L."/>
            <person name="Zimin A.V."/>
        </authorList>
    </citation>
    <scope>NUCLEOTIDE SEQUENCE [LARGE SCALE GENOMIC DNA]</scope>
    <source>
        <tissue evidence="1">Whole aphids</tissue>
    </source>
</reference>
<dbReference type="Gene3D" id="1.10.3210.10">
    <property type="entry name" value="Hypothetical protein af1432"/>
    <property type="match status" value="1"/>
</dbReference>
<protein>
    <submittedName>
        <fullName evidence="1">Uncharacterized protein</fullName>
    </submittedName>
</protein>
<dbReference type="EMBL" id="VYZN01000018">
    <property type="protein sequence ID" value="KAE9537511.1"/>
    <property type="molecule type" value="Genomic_DNA"/>
</dbReference>
<proteinExistence type="predicted"/>
<dbReference type="PANTHER" id="PTHR11373">
    <property type="entry name" value="DEOXYNUCLEOSIDE TRIPHOSPHATE TRIPHOSPHOHYDROLASE"/>
    <property type="match status" value="1"/>
</dbReference>
<organism evidence="1 2">
    <name type="scientific">Aphis glycines</name>
    <name type="common">Soybean aphid</name>
    <dbReference type="NCBI Taxonomy" id="307491"/>
    <lineage>
        <taxon>Eukaryota</taxon>
        <taxon>Metazoa</taxon>
        <taxon>Ecdysozoa</taxon>
        <taxon>Arthropoda</taxon>
        <taxon>Hexapoda</taxon>
        <taxon>Insecta</taxon>
        <taxon>Pterygota</taxon>
        <taxon>Neoptera</taxon>
        <taxon>Paraneoptera</taxon>
        <taxon>Hemiptera</taxon>
        <taxon>Sternorrhyncha</taxon>
        <taxon>Aphidomorpha</taxon>
        <taxon>Aphidoidea</taxon>
        <taxon>Aphididae</taxon>
        <taxon>Aphidini</taxon>
        <taxon>Aphis</taxon>
        <taxon>Aphis</taxon>
    </lineage>
</organism>
<gene>
    <name evidence="1" type="ORF">AGLY_006534</name>
</gene>
<dbReference type="AlphaFoldDB" id="A0A6G0TTN4"/>
<name>A0A6G0TTN4_APHGL</name>
<evidence type="ECO:0000313" key="1">
    <source>
        <dbReference type="EMBL" id="KAE9537511.1"/>
    </source>
</evidence>
<dbReference type="GO" id="GO:0005634">
    <property type="term" value="C:nucleus"/>
    <property type="evidence" value="ECO:0007669"/>
    <property type="project" value="TreeGrafter"/>
</dbReference>
<keyword evidence="2" id="KW-1185">Reference proteome</keyword>
<dbReference type="GO" id="GO:0006203">
    <property type="term" value="P:dGTP catabolic process"/>
    <property type="evidence" value="ECO:0007669"/>
    <property type="project" value="TreeGrafter"/>
</dbReference>
<dbReference type="Proteomes" id="UP000475862">
    <property type="component" value="Unassembled WGS sequence"/>
</dbReference>
<dbReference type="PANTHER" id="PTHR11373:SF4">
    <property type="entry name" value="DEOXYNUCLEOSIDE TRIPHOSPHATE TRIPHOSPHOHYDROLASE SAMHD1"/>
    <property type="match status" value="1"/>
</dbReference>
<dbReference type="OrthoDB" id="9991235at2759"/>
<comment type="caution">
    <text evidence="1">The sequence shown here is derived from an EMBL/GenBank/DDBJ whole genome shotgun (WGS) entry which is preliminary data.</text>
</comment>
<dbReference type="InterPro" id="IPR050135">
    <property type="entry name" value="dGTPase-like"/>
</dbReference>
<evidence type="ECO:0000313" key="2">
    <source>
        <dbReference type="Proteomes" id="UP000475862"/>
    </source>
</evidence>
<dbReference type="GO" id="GO:0008832">
    <property type="term" value="F:dGTPase activity"/>
    <property type="evidence" value="ECO:0007669"/>
    <property type="project" value="TreeGrafter"/>
</dbReference>
<sequence>MKFALNEAHTNIEAMSRLTDHILCDIQYSNDPKLEEAKSLLNRLQTRHLYKFIGSYNLIFINKEIYNKSIDVENLKQSLKDELQKQFGIEFGITATWLNCGYPLINPLEKVLFFKKPLYNNTSVVFDDTKFQNVYPMNELEFFKRDINVFSKSLKLEDSQLKEIDLACNLFLKNFRP</sequence>